<dbReference type="Gene3D" id="3.40.50.720">
    <property type="entry name" value="NAD(P)-binding Rossmann-like Domain"/>
    <property type="match status" value="1"/>
</dbReference>
<dbReference type="Proteomes" id="UP001176059">
    <property type="component" value="Unassembled WGS sequence"/>
</dbReference>
<evidence type="ECO:0000256" key="2">
    <source>
        <dbReference type="ARBA" id="ARBA00022857"/>
    </source>
</evidence>
<dbReference type="PANTHER" id="PTHR24320">
    <property type="entry name" value="RETINOL DEHYDROGENASE"/>
    <property type="match status" value="1"/>
</dbReference>
<evidence type="ECO:0000313" key="5">
    <source>
        <dbReference type="Proteomes" id="UP001176059"/>
    </source>
</evidence>
<reference evidence="4" key="1">
    <citation type="submission" date="2022-08" db="EMBL/GenBank/DDBJ databases">
        <authorList>
            <consortium name="DOE Joint Genome Institute"/>
            <person name="Min B."/>
            <person name="Sierra-Patev S."/>
            <person name="Naranjo-Ortiz M."/>
            <person name="Looney B."/>
            <person name="Konkel Z."/>
            <person name="Slot J.C."/>
            <person name="Sakamoto Y."/>
            <person name="Steenwyk J.L."/>
            <person name="Rokas A."/>
            <person name="Carro J."/>
            <person name="Camarero S."/>
            <person name="Ferreira P."/>
            <person name="Molpeceres G."/>
            <person name="Ruiz-duenas F.J."/>
            <person name="Serrano A."/>
            <person name="Henrissat B."/>
            <person name="Drula E."/>
            <person name="Hughes K.W."/>
            <person name="Mata J.L."/>
            <person name="Ishikawa N.K."/>
            <person name="Vargas-Isla R."/>
            <person name="Ushijima S."/>
            <person name="Smith C.A."/>
            <person name="Ahrendt S."/>
            <person name="Andreopoulos W."/>
            <person name="He G."/>
            <person name="LaButti K."/>
            <person name="Lipzen A."/>
            <person name="Ng V."/>
            <person name="Riley R."/>
            <person name="Sandor L."/>
            <person name="Barry K."/>
            <person name="Martinez A.T."/>
            <person name="Xiao Y."/>
            <person name="Gibbons J.G."/>
            <person name="Terashima K."/>
            <person name="Hibbett D.S."/>
            <person name="Grigoriev I.V."/>
        </authorList>
    </citation>
    <scope>NUCLEOTIDE SEQUENCE</scope>
    <source>
        <strain evidence="4">ET3784</strain>
    </source>
</reference>
<evidence type="ECO:0000256" key="3">
    <source>
        <dbReference type="ARBA" id="ARBA00023002"/>
    </source>
</evidence>
<dbReference type="InterPro" id="IPR036291">
    <property type="entry name" value="NAD(P)-bd_dom_sf"/>
</dbReference>
<keyword evidence="2" id="KW-0521">NADP</keyword>
<reference evidence="4" key="2">
    <citation type="journal article" date="2023" name="Proc. Natl. Acad. Sci. U.S.A.">
        <title>A global phylogenomic analysis of the shiitake genus Lentinula.</title>
        <authorList>
            <person name="Sierra-Patev S."/>
            <person name="Min B."/>
            <person name="Naranjo-Ortiz M."/>
            <person name="Looney B."/>
            <person name="Konkel Z."/>
            <person name="Slot J.C."/>
            <person name="Sakamoto Y."/>
            <person name="Steenwyk J.L."/>
            <person name="Rokas A."/>
            <person name="Carro J."/>
            <person name="Camarero S."/>
            <person name="Ferreira P."/>
            <person name="Molpeceres G."/>
            <person name="Ruiz-Duenas F.J."/>
            <person name="Serrano A."/>
            <person name="Henrissat B."/>
            <person name="Drula E."/>
            <person name="Hughes K.W."/>
            <person name="Mata J.L."/>
            <person name="Ishikawa N.K."/>
            <person name="Vargas-Isla R."/>
            <person name="Ushijima S."/>
            <person name="Smith C.A."/>
            <person name="Donoghue J."/>
            <person name="Ahrendt S."/>
            <person name="Andreopoulos W."/>
            <person name="He G."/>
            <person name="LaButti K."/>
            <person name="Lipzen A."/>
            <person name="Ng V."/>
            <person name="Riley R."/>
            <person name="Sandor L."/>
            <person name="Barry K."/>
            <person name="Martinez A.T."/>
            <person name="Xiao Y."/>
            <person name="Gibbons J.G."/>
            <person name="Terashima K."/>
            <person name="Grigoriev I.V."/>
            <person name="Hibbett D."/>
        </authorList>
    </citation>
    <scope>NUCLEOTIDE SEQUENCE</scope>
    <source>
        <strain evidence="4">ET3784</strain>
    </source>
</reference>
<evidence type="ECO:0000313" key="4">
    <source>
        <dbReference type="EMBL" id="KAJ3714331.1"/>
    </source>
</evidence>
<dbReference type="PANTHER" id="PTHR24320:SF282">
    <property type="entry name" value="WW DOMAIN-CONTAINING OXIDOREDUCTASE"/>
    <property type="match status" value="1"/>
</dbReference>
<comment type="similarity">
    <text evidence="1">Belongs to the short-chain dehydrogenases/reductases (SDR) family.</text>
</comment>
<dbReference type="InterPro" id="IPR002347">
    <property type="entry name" value="SDR_fam"/>
</dbReference>
<evidence type="ECO:0000256" key="1">
    <source>
        <dbReference type="ARBA" id="ARBA00006484"/>
    </source>
</evidence>
<gene>
    <name evidence="4" type="ORF">DFJ43DRAFT_883251</name>
</gene>
<proteinExistence type="inferred from homology"/>
<organism evidence="4 5">
    <name type="scientific">Lentinula guzmanii</name>
    <dbReference type="NCBI Taxonomy" id="2804957"/>
    <lineage>
        <taxon>Eukaryota</taxon>
        <taxon>Fungi</taxon>
        <taxon>Dikarya</taxon>
        <taxon>Basidiomycota</taxon>
        <taxon>Agaricomycotina</taxon>
        <taxon>Agaricomycetes</taxon>
        <taxon>Agaricomycetidae</taxon>
        <taxon>Agaricales</taxon>
        <taxon>Marasmiineae</taxon>
        <taxon>Omphalotaceae</taxon>
        <taxon>Lentinula</taxon>
    </lineage>
</organism>
<dbReference type="SUPFAM" id="SSF51735">
    <property type="entry name" value="NAD(P)-binding Rossmann-fold domains"/>
    <property type="match status" value="1"/>
</dbReference>
<dbReference type="Pfam" id="PF00106">
    <property type="entry name" value="adh_short"/>
    <property type="match status" value="1"/>
</dbReference>
<protein>
    <submittedName>
        <fullName evidence="4">NAD(P)-binding protein</fullName>
    </submittedName>
</protein>
<name>A0AA38J846_9AGAR</name>
<dbReference type="EMBL" id="JANVFO010000092">
    <property type="protein sequence ID" value="KAJ3714331.1"/>
    <property type="molecule type" value="Genomic_DNA"/>
</dbReference>
<comment type="caution">
    <text evidence="4">The sequence shown here is derived from an EMBL/GenBank/DDBJ whole genome shotgun (WGS) entry which is preliminary data.</text>
</comment>
<dbReference type="AlphaFoldDB" id="A0AA38J846"/>
<keyword evidence="5" id="KW-1185">Reference proteome</keyword>
<sequence length="340" mass="37691">MASVGTILAQLFPPEPKWSVDSIPDLTGKVAIVTGGNVGLGKATCKQLLLKGCTVWLASRSKSKAEAAIAELKEETGKEPLFLALDLNDLQAVKESAENFKRRSTALHILICNAGVMVPPVEQVTAQGYDLQFGVNALGHFLFIQQLLPIMKSTSSPVSETRIVWVSSSVQYYFRGPPVNYDNITDTPSRKKLGTQQLYCQSKFITVMLAYHLAKVLAEDQTSNVICIVLDPGNIKTDLQRHHSPSTLRSIMNWMILRPVSSGILSQLFAATDPEAAHLNGKYLRPWARLGEPHPKTKDEAEQRKIWDYCMHQENLEMLIMLELIRIGADLCKIGHNVTV</sequence>
<accession>A0AA38J846</accession>
<dbReference type="GO" id="GO:0016491">
    <property type="term" value="F:oxidoreductase activity"/>
    <property type="evidence" value="ECO:0007669"/>
    <property type="project" value="UniProtKB-KW"/>
</dbReference>
<dbReference type="PRINTS" id="PR00081">
    <property type="entry name" value="GDHRDH"/>
</dbReference>
<keyword evidence="3" id="KW-0560">Oxidoreductase</keyword>